<dbReference type="InterPro" id="IPR012675">
    <property type="entry name" value="Beta-grasp_dom_sf"/>
</dbReference>
<proteinExistence type="predicted"/>
<sequence length="68" mass="7173">MRVVLNGDDTQFDDGATVRNVIDALALPAEGRGVAVAVDAEVVPRGQWESTILQEGARVEVLRAIQGG</sequence>
<name>A0A6J4RC86_9ACTN</name>
<dbReference type="EMBL" id="CADCVL010000116">
    <property type="protein sequence ID" value="CAA9469985.1"/>
    <property type="molecule type" value="Genomic_DNA"/>
</dbReference>
<dbReference type="NCBIfam" id="TIGR01683">
    <property type="entry name" value="thiS"/>
    <property type="match status" value="1"/>
</dbReference>
<dbReference type="PANTHER" id="PTHR34472">
    <property type="entry name" value="SULFUR CARRIER PROTEIN THIS"/>
    <property type="match status" value="1"/>
</dbReference>
<reference evidence="1" key="1">
    <citation type="submission" date="2020-02" db="EMBL/GenBank/DDBJ databases">
        <authorList>
            <person name="Meier V. D."/>
        </authorList>
    </citation>
    <scope>NUCLEOTIDE SEQUENCE</scope>
    <source>
        <strain evidence="1">AVDCRST_MAG65</strain>
    </source>
</reference>
<dbReference type="SUPFAM" id="SSF54285">
    <property type="entry name" value="MoaD/ThiS"/>
    <property type="match status" value="1"/>
</dbReference>
<dbReference type="Gene3D" id="3.10.20.30">
    <property type="match status" value="1"/>
</dbReference>
<gene>
    <name evidence="1" type="ORF">AVDCRST_MAG65-679</name>
</gene>
<evidence type="ECO:0008006" key="2">
    <source>
        <dbReference type="Google" id="ProtNLM"/>
    </source>
</evidence>
<dbReference type="InterPro" id="IPR003749">
    <property type="entry name" value="ThiS/MoaD-like"/>
</dbReference>
<dbReference type="InterPro" id="IPR016155">
    <property type="entry name" value="Mopterin_synth/thiamin_S_b"/>
</dbReference>
<organism evidence="1">
    <name type="scientific">uncultured Solirubrobacteraceae bacterium</name>
    <dbReference type="NCBI Taxonomy" id="1162706"/>
    <lineage>
        <taxon>Bacteria</taxon>
        <taxon>Bacillati</taxon>
        <taxon>Actinomycetota</taxon>
        <taxon>Thermoleophilia</taxon>
        <taxon>Solirubrobacterales</taxon>
        <taxon>Solirubrobacteraceae</taxon>
        <taxon>environmental samples</taxon>
    </lineage>
</organism>
<dbReference type="Pfam" id="PF02597">
    <property type="entry name" value="ThiS"/>
    <property type="match status" value="1"/>
</dbReference>
<dbReference type="PANTHER" id="PTHR34472:SF1">
    <property type="entry name" value="SULFUR CARRIER PROTEIN THIS"/>
    <property type="match status" value="1"/>
</dbReference>
<protein>
    <recommendedName>
        <fullName evidence="2">Sulfur carrier protein ThiS</fullName>
    </recommendedName>
</protein>
<accession>A0A6J4RC86</accession>
<evidence type="ECO:0000313" key="1">
    <source>
        <dbReference type="EMBL" id="CAA9469985.1"/>
    </source>
</evidence>
<dbReference type="InterPro" id="IPR010035">
    <property type="entry name" value="Thi_S"/>
</dbReference>
<dbReference type="AlphaFoldDB" id="A0A6J4RC86"/>